<keyword evidence="4" id="KW-0804">Transcription</keyword>
<evidence type="ECO:0000256" key="3">
    <source>
        <dbReference type="ARBA" id="ARBA00023125"/>
    </source>
</evidence>
<dbReference type="InterPro" id="IPR018356">
    <property type="entry name" value="Tscrpt_reg_HTH_DeoR_CS"/>
</dbReference>
<dbReference type="InterPro" id="IPR050313">
    <property type="entry name" value="Carb_Metab_HTH_regulators"/>
</dbReference>
<reference evidence="7" key="1">
    <citation type="journal article" date="2019" name="Int. J. Syst. Evol. Microbiol.">
        <title>The Global Catalogue of Microorganisms (GCM) 10K type strain sequencing project: providing services to taxonomists for standard genome sequencing and annotation.</title>
        <authorList>
            <consortium name="The Broad Institute Genomics Platform"/>
            <consortium name="The Broad Institute Genome Sequencing Center for Infectious Disease"/>
            <person name="Wu L."/>
            <person name="Ma J."/>
        </authorList>
    </citation>
    <scope>NUCLEOTIDE SEQUENCE [LARGE SCALE GENOMIC DNA]</scope>
    <source>
        <strain evidence="7">NBRC 110140</strain>
    </source>
</reference>
<dbReference type="PROSITE" id="PS00894">
    <property type="entry name" value="HTH_DEOR_1"/>
    <property type="match status" value="1"/>
</dbReference>
<evidence type="ECO:0000256" key="4">
    <source>
        <dbReference type="ARBA" id="ARBA00023163"/>
    </source>
</evidence>
<evidence type="ECO:0000256" key="2">
    <source>
        <dbReference type="ARBA" id="ARBA00023015"/>
    </source>
</evidence>
<keyword evidence="1" id="KW-0678">Repressor</keyword>
<dbReference type="InterPro" id="IPR001034">
    <property type="entry name" value="DeoR_HTH"/>
</dbReference>
<dbReference type="RefSeq" id="WP_284380044.1">
    <property type="nucleotide sequence ID" value="NZ_BSNN01000008.1"/>
</dbReference>
<gene>
    <name evidence="6" type="ORF">GCM10007939_25850</name>
</gene>
<organism evidence="6 7">
    <name type="scientific">Amylibacter marinus</name>
    <dbReference type="NCBI Taxonomy" id="1475483"/>
    <lineage>
        <taxon>Bacteria</taxon>
        <taxon>Pseudomonadati</taxon>
        <taxon>Pseudomonadota</taxon>
        <taxon>Alphaproteobacteria</taxon>
        <taxon>Rhodobacterales</taxon>
        <taxon>Paracoccaceae</taxon>
        <taxon>Amylibacter</taxon>
    </lineage>
</organism>
<protein>
    <submittedName>
        <fullName evidence="6">DeoR family transcriptional regulator</fullName>
    </submittedName>
</protein>
<dbReference type="Proteomes" id="UP001156694">
    <property type="component" value="Unassembled WGS sequence"/>
</dbReference>
<dbReference type="SUPFAM" id="SSF46785">
    <property type="entry name" value="Winged helix' DNA-binding domain"/>
    <property type="match status" value="1"/>
</dbReference>
<dbReference type="InterPro" id="IPR036388">
    <property type="entry name" value="WH-like_DNA-bd_sf"/>
</dbReference>
<keyword evidence="3" id="KW-0238">DNA-binding</keyword>
<dbReference type="Pfam" id="PF00455">
    <property type="entry name" value="DeoRC"/>
    <property type="match status" value="1"/>
</dbReference>
<dbReference type="PRINTS" id="PR00037">
    <property type="entry name" value="HTHLACR"/>
</dbReference>
<evidence type="ECO:0000256" key="1">
    <source>
        <dbReference type="ARBA" id="ARBA00022491"/>
    </source>
</evidence>
<dbReference type="SMART" id="SM00420">
    <property type="entry name" value="HTH_DEOR"/>
    <property type="match status" value="1"/>
</dbReference>
<evidence type="ECO:0000259" key="5">
    <source>
        <dbReference type="PROSITE" id="PS51000"/>
    </source>
</evidence>
<dbReference type="InterPro" id="IPR037171">
    <property type="entry name" value="NagB/RpiA_transferase-like"/>
</dbReference>
<dbReference type="SUPFAM" id="SSF100950">
    <property type="entry name" value="NagB/RpiA/CoA transferase-like"/>
    <property type="match status" value="1"/>
</dbReference>
<sequence length="257" mass="27965">MNNRQKRIINLLKLQGSVEVDSLSQELQVTTQTIRRDLAELCDQGLATRTHGGARRLAASVSMGYEERRLKNAAGKQQIAQAAAQLIPNGASVILNIGTTTEQVATALTLHEDLTVISNNINIIHILRRARMASLVLIGGTVRTSDGAIVGEEAVRHISDYKTDFAVIGASSIDVDGSILDFDPREVAVARAILENARTRILVIDSAKFDVNAPIRIAKLDNIDFIVTDAPPPQEFQERAHQFGTTILMPPTETPND</sequence>
<dbReference type="EMBL" id="BSNN01000008">
    <property type="protein sequence ID" value="GLQ36301.1"/>
    <property type="molecule type" value="Genomic_DNA"/>
</dbReference>
<dbReference type="PANTHER" id="PTHR30363:SF4">
    <property type="entry name" value="GLYCEROL-3-PHOSPHATE REGULON REPRESSOR"/>
    <property type="match status" value="1"/>
</dbReference>
<comment type="caution">
    <text evidence="6">The sequence shown here is derived from an EMBL/GenBank/DDBJ whole genome shotgun (WGS) entry which is preliminary data.</text>
</comment>
<dbReference type="Gene3D" id="1.10.10.10">
    <property type="entry name" value="Winged helix-like DNA-binding domain superfamily/Winged helix DNA-binding domain"/>
    <property type="match status" value="1"/>
</dbReference>
<feature type="domain" description="HTH deoR-type" evidence="5">
    <location>
        <begin position="1"/>
        <end position="56"/>
    </location>
</feature>
<dbReference type="InterPro" id="IPR014036">
    <property type="entry name" value="DeoR-like_C"/>
</dbReference>
<dbReference type="SMART" id="SM01134">
    <property type="entry name" value="DeoRC"/>
    <property type="match status" value="1"/>
</dbReference>
<keyword evidence="2" id="KW-0805">Transcription regulation</keyword>
<dbReference type="PROSITE" id="PS51000">
    <property type="entry name" value="HTH_DEOR_2"/>
    <property type="match status" value="1"/>
</dbReference>
<dbReference type="Gene3D" id="3.40.50.1360">
    <property type="match status" value="1"/>
</dbReference>
<name>A0ABQ5VXY8_9RHOB</name>
<evidence type="ECO:0000313" key="7">
    <source>
        <dbReference type="Proteomes" id="UP001156694"/>
    </source>
</evidence>
<dbReference type="Pfam" id="PF08220">
    <property type="entry name" value="HTH_DeoR"/>
    <property type="match status" value="1"/>
</dbReference>
<accession>A0ABQ5VXY8</accession>
<dbReference type="InterPro" id="IPR036390">
    <property type="entry name" value="WH_DNA-bd_sf"/>
</dbReference>
<evidence type="ECO:0000313" key="6">
    <source>
        <dbReference type="EMBL" id="GLQ36301.1"/>
    </source>
</evidence>
<dbReference type="PANTHER" id="PTHR30363">
    <property type="entry name" value="HTH-TYPE TRANSCRIPTIONAL REGULATOR SRLR-RELATED"/>
    <property type="match status" value="1"/>
</dbReference>
<proteinExistence type="predicted"/>
<keyword evidence="7" id="KW-1185">Reference proteome</keyword>